<feature type="non-terminal residue" evidence="2">
    <location>
        <position position="157"/>
    </location>
</feature>
<feature type="compositionally biased region" description="Basic and acidic residues" evidence="1">
    <location>
        <begin position="39"/>
        <end position="50"/>
    </location>
</feature>
<accession>X6PE19</accession>
<evidence type="ECO:0008006" key="4">
    <source>
        <dbReference type="Google" id="ProtNLM"/>
    </source>
</evidence>
<dbReference type="Proteomes" id="UP000023152">
    <property type="component" value="Unassembled WGS sequence"/>
</dbReference>
<dbReference type="Gene3D" id="3.30.200.20">
    <property type="entry name" value="Phosphorylase Kinase, domain 1"/>
    <property type="match status" value="1"/>
</dbReference>
<evidence type="ECO:0000313" key="2">
    <source>
        <dbReference type="EMBL" id="ETO36446.1"/>
    </source>
</evidence>
<reference evidence="2 3" key="1">
    <citation type="journal article" date="2013" name="Curr. Biol.">
        <title>The Genome of the Foraminiferan Reticulomyxa filosa.</title>
        <authorList>
            <person name="Glockner G."/>
            <person name="Hulsmann N."/>
            <person name="Schleicher M."/>
            <person name="Noegel A.A."/>
            <person name="Eichinger L."/>
            <person name="Gallinger C."/>
            <person name="Pawlowski J."/>
            <person name="Sierra R."/>
            <person name="Euteneuer U."/>
            <person name="Pillet L."/>
            <person name="Moustafa A."/>
            <person name="Platzer M."/>
            <person name="Groth M."/>
            <person name="Szafranski K."/>
            <person name="Schliwa M."/>
        </authorList>
    </citation>
    <scope>NUCLEOTIDE SEQUENCE [LARGE SCALE GENOMIC DNA]</scope>
</reference>
<gene>
    <name evidence="2" type="ORF">RFI_00617</name>
</gene>
<dbReference type="EMBL" id="ASPP01000664">
    <property type="protein sequence ID" value="ETO36446.1"/>
    <property type="molecule type" value="Genomic_DNA"/>
</dbReference>
<protein>
    <recommendedName>
        <fullName evidence="4">Protein kinase domain-containing protein</fullName>
    </recommendedName>
</protein>
<evidence type="ECO:0000313" key="3">
    <source>
        <dbReference type="Proteomes" id="UP000023152"/>
    </source>
</evidence>
<proteinExistence type="predicted"/>
<feature type="compositionally biased region" description="Basic and acidic residues" evidence="1">
    <location>
        <begin position="75"/>
        <end position="88"/>
    </location>
</feature>
<name>X6PE19_RETFI</name>
<keyword evidence="3" id="KW-1185">Reference proteome</keyword>
<feature type="compositionally biased region" description="Basic and acidic residues" evidence="1">
    <location>
        <begin position="10"/>
        <end position="28"/>
    </location>
</feature>
<dbReference type="InterPro" id="IPR011009">
    <property type="entry name" value="Kinase-like_dom_sf"/>
</dbReference>
<dbReference type="AlphaFoldDB" id="X6PE19"/>
<dbReference type="SUPFAM" id="SSF56112">
    <property type="entry name" value="Protein kinase-like (PK-like)"/>
    <property type="match status" value="1"/>
</dbReference>
<sequence>MGNCGACVVENREDSVSRSKESQSDHGAKGTKATTPTTSKKEEKVNEVKTEANSGSNGTEKEALTVKHTSVKKPQATDDNRASSELKPKPSNKKQFTFVPEDHVMSNTYSLFEVEKELGRGASCRVLRVSRKSDKKLMAMKEMRKDDRWNPMLFEQE</sequence>
<comment type="caution">
    <text evidence="2">The sequence shown here is derived from an EMBL/GenBank/DDBJ whole genome shotgun (WGS) entry which is preliminary data.</text>
</comment>
<feature type="region of interest" description="Disordered" evidence="1">
    <location>
        <begin position="1"/>
        <end position="95"/>
    </location>
</feature>
<organism evidence="2 3">
    <name type="scientific">Reticulomyxa filosa</name>
    <dbReference type="NCBI Taxonomy" id="46433"/>
    <lineage>
        <taxon>Eukaryota</taxon>
        <taxon>Sar</taxon>
        <taxon>Rhizaria</taxon>
        <taxon>Retaria</taxon>
        <taxon>Foraminifera</taxon>
        <taxon>Monothalamids</taxon>
        <taxon>Reticulomyxidae</taxon>
        <taxon>Reticulomyxa</taxon>
    </lineage>
</organism>
<evidence type="ECO:0000256" key="1">
    <source>
        <dbReference type="SAM" id="MobiDB-lite"/>
    </source>
</evidence>